<dbReference type="Gene3D" id="3.90.550.10">
    <property type="entry name" value="Spore Coat Polysaccharide Biosynthesis Protein SpsA, Chain A"/>
    <property type="match status" value="2"/>
</dbReference>
<reference evidence="2 3" key="1">
    <citation type="submission" date="2020-07" db="EMBL/GenBank/DDBJ databases">
        <authorList>
            <person name="Feng X."/>
        </authorList>
    </citation>
    <scope>NUCLEOTIDE SEQUENCE [LARGE SCALE GENOMIC DNA]</scope>
    <source>
        <strain evidence="2 3">JCM23202</strain>
    </source>
</reference>
<dbReference type="CDD" id="cd03801">
    <property type="entry name" value="GT4_PimA-like"/>
    <property type="match status" value="1"/>
</dbReference>
<feature type="domain" description="Glycosyltransferase 2-like" evidence="1">
    <location>
        <begin position="498"/>
        <end position="658"/>
    </location>
</feature>
<protein>
    <submittedName>
        <fullName evidence="2">Glycosyltransferase</fullName>
    </submittedName>
</protein>
<proteinExistence type="predicted"/>
<dbReference type="SUPFAM" id="SSF53756">
    <property type="entry name" value="UDP-Glycosyltransferase/glycogen phosphorylase"/>
    <property type="match status" value="1"/>
</dbReference>
<dbReference type="SUPFAM" id="SSF53448">
    <property type="entry name" value="Nucleotide-diphospho-sugar transferases"/>
    <property type="match status" value="2"/>
</dbReference>
<gene>
    <name evidence="2" type="ORF">H5P27_08010</name>
</gene>
<comment type="caution">
    <text evidence="2">The sequence shown here is derived from an EMBL/GenBank/DDBJ whole genome shotgun (WGS) entry which is preliminary data.</text>
</comment>
<dbReference type="RefSeq" id="WP_185659872.1">
    <property type="nucleotide sequence ID" value="NZ_CAWPOO010000007.1"/>
</dbReference>
<dbReference type="GO" id="GO:0016740">
    <property type="term" value="F:transferase activity"/>
    <property type="evidence" value="ECO:0007669"/>
    <property type="project" value="UniProtKB-KW"/>
</dbReference>
<dbReference type="Gene3D" id="3.40.50.2000">
    <property type="entry name" value="Glycogen Phosphorylase B"/>
    <property type="match status" value="1"/>
</dbReference>
<keyword evidence="2" id="KW-0808">Transferase</keyword>
<name>A0A7X1B5E0_9BACT</name>
<evidence type="ECO:0000259" key="1">
    <source>
        <dbReference type="Pfam" id="PF00535"/>
    </source>
</evidence>
<dbReference type="Pfam" id="PF13692">
    <property type="entry name" value="Glyco_trans_1_4"/>
    <property type="match status" value="1"/>
</dbReference>
<keyword evidence="3" id="KW-1185">Reference proteome</keyword>
<dbReference type="AlphaFoldDB" id="A0A7X1B5E0"/>
<sequence length="957" mass="107854">MNILFVNYGDYSTNSLNHVAPFANHLTLRGHHCIVAVPNNRSSFQKLEKAIFQLGTFREILNLNSHFPNGKPADIIHAWTPRINVASFVSQYQSRYGTSQKLVVHMEDHEAAILESFYGRPFDQLADQEESPIPQGWEPMLSHPRQFVEFLTYADAHTAVINTLFELMPVEKPRLELLPGIDFKSLDNHKGNFLDPKSRYNLKENEDYILYSGGISSSNLGDVAALYDAVHIIRAQGHPLRVLKTGPNSPALHDACQYPFDEYVTDLGFLPKRELQALLELSTVLIQPGESSLFNDYRLPSKLPEFLASGKPVITGKTNLGLRLVHKKEAYLIERSTPEDIARAYLELLNNKESQKTIGANGQQFAKQNFDLATNGDRLLSFYESLYSEIDTSEPREKFSHGPINAIEIAESSKANRRQGSLLRKIVNRLLTKRRPLFLSNSNAYQIDIKEPVRSTPQTKPQEINYEHYLAWEKEQQESFRQNLPVLSKSFSSGPILSLILPVYNPDIALLRKAIDSVKEQSYPNWELCIADDFSSDPEVRSLLKSLANEDSRIKIVFRKSNGHISAASNSALELADGDLIGFIDQDDMLADHALAKVALALQSSEGTEIVYSNEDKIDLDGKRSSPYFKPDWDSEFFACQNFIGHLCFIRSSLLKEVGRFDESLSGSQDWDLLLRATRLCDPRAILHLPEVLYHWRMTPASTATSADNKSYAFQAAKQALQGHIDRLGYPCEIKEHEGIYLYPFFNTSPSREVTVLFETQQASFHPQNITICDQITARLQSHTTSDSAHPGKARNENIQIAETELVCIFREGFSPLDPNWLKDLTSQINRMDVAAVAPKILDNESHVLSCGFSKIGEDSRRAEFIGIPKDADGYYHQALLPRTVDGLSSECLVFRKSAYLEVGGFSEELESLDSIDLDFCQKLANVGYRTVICPQIHIEANGKAISRIEFAGFEKH</sequence>
<dbReference type="PANTHER" id="PTHR43685">
    <property type="entry name" value="GLYCOSYLTRANSFERASE"/>
    <property type="match status" value="1"/>
</dbReference>
<organism evidence="2 3">
    <name type="scientific">Pelagicoccus albus</name>
    <dbReference type="NCBI Taxonomy" id="415222"/>
    <lineage>
        <taxon>Bacteria</taxon>
        <taxon>Pseudomonadati</taxon>
        <taxon>Verrucomicrobiota</taxon>
        <taxon>Opitutia</taxon>
        <taxon>Puniceicoccales</taxon>
        <taxon>Pelagicoccaceae</taxon>
        <taxon>Pelagicoccus</taxon>
    </lineage>
</organism>
<evidence type="ECO:0000313" key="3">
    <source>
        <dbReference type="Proteomes" id="UP000526501"/>
    </source>
</evidence>
<accession>A0A7X1B5E0</accession>
<dbReference type="InterPro" id="IPR050834">
    <property type="entry name" value="Glycosyltransf_2"/>
</dbReference>
<dbReference type="Pfam" id="PF00535">
    <property type="entry name" value="Glycos_transf_2"/>
    <property type="match status" value="1"/>
</dbReference>
<dbReference type="EMBL" id="JACHVC010000007">
    <property type="protein sequence ID" value="MBC2605986.1"/>
    <property type="molecule type" value="Genomic_DNA"/>
</dbReference>
<dbReference type="InterPro" id="IPR001173">
    <property type="entry name" value="Glyco_trans_2-like"/>
</dbReference>
<dbReference type="PANTHER" id="PTHR43685:SF2">
    <property type="entry name" value="GLYCOSYLTRANSFERASE 2-LIKE DOMAIN-CONTAINING PROTEIN"/>
    <property type="match status" value="1"/>
</dbReference>
<dbReference type="CDD" id="cd04184">
    <property type="entry name" value="GT2_RfbC_Mx_like"/>
    <property type="match status" value="1"/>
</dbReference>
<dbReference type="Proteomes" id="UP000526501">
    <property type="component" value="Unassembled WGS sequence"/>
</dbReference>
<evidence type="ECO:0000313" key="2">
    <source>
        <dbReference type="EMBL" id="MBC2605986.1"/>
    </source>
</evidence>
<dbReference type="InterPro" id="IPR029044">
    <property type="entry name" value="Nucleotide-diphossugar_trans"/>
</dbReference>
<dbReference type="GO" id="GO:0044010">
    <property type="term" value="P:single-species biofilm formation"/>
    <property type="evidence" value="ECO:0007669"/>
    <property type="project" value="TreeGrafter"/>
</dbReference>